<feature type="domain" description="Glucose receptor Git3-like N-terminal" evidence="7">
    <location>
        <begin position="15"/>
        <end position="197"/>
    </location>
</feature>
<evidence type="ECO:0000256" key="5">
    <source>
        <dbReference type="SAM" id="MobiDB-lite"/>
    </source>
</evidence>
<dbReference type="PANTHER" id="PTHR23112:SF0">
    <property type="entry name" value="TRANSMEMBRANE PROTEIN 116"/>
    <property type="match status" value="1"/>
</dbReference>
<keyword evidence="9" id="KW-1185">Reference proteome</keyword>
<organism evidence="8 9">
    <name type="scientific">Oculimacula yallundae</name>
    <dbReference type="NCBI Taxonomy" id="86028"/>
    <lineage>
        <taxon>Eukaryota</taxon>
        <taxon>Fungi</taxon>
        <taxon>Dikarya</taxon>
        <taxon>Ascomycota</taxon>
        <taxon>Pezizomycotina</taxon>
        <taxon>Leotiomycetes</taxon>
        <taxon>Helotiales</taxon>
        <taxon>Ploettnerulaceae</taxon>
        <taxon>Oculimacula</taxon>
    </lineage>
</organism>
<evidence type="ECO:0000256" key="4">
    <source>
        <dbReference type="ARBA" id="ARBA00023136"/>
    </source>
</evidence>
<dbReference type="Pfam" id="PF11710">
    <property type="entry name" value="Git3"/>
    <property type="match status" value="1"/>
</dbReference>
<evidence type="ECO:0000256" key="6">
    <source>
        <dbReference type="SAM" id="Phobius"/>
    </source>
</evidence>
<feature type="region of interest" description="Disordered" evidence="5">
    <location>
        <begin position="223"/>
        <end position="243"/>
    </location>
</feature>
<evidence type="ECO:0000256" key="2">
    <source>
        <dbReference type="ARBA" id="ARBA00022692"/>
    </source>
</evidence>
<dbReference type="EMBL" id="JAZHXI010000021">
    <property type="protein sequence ID" value="KAL2060658.1"/>
    <property type="molecule type" value="Genomic_DNA"/>
</dbReference>
<sequence length="351" mass="39156">MASPREAGVDVALVAVTLTGSLMSLLGTAFILICYMILPQKRHIRHALIINLTIADFINAANNSSSGLWVLIQNIPLRAGPGCTFNGFVGQLSVQAVDFSILTITSVTLWIVTASRSRHDMRLSYILIFCCGSWAMPLMTSGIALIMNAYGPAATNWCWIDQNPTYLRFVLTHGWRFLIICAVVSMCIYIQIFLRRHTELMDLAEGAQPSFKEDPYKQQHISHESLDSFSPGKLRKPPPTPKATGFNRVRAVFVRPKVDPRNELGFRPPSKADQQKSIQKAMLLHAYPIFYIILWMPGIAMRISQATGHTSYVLQVMQASTQFIGFANAVTFGWNEKIGEQLRRKIRGGPA</sequence>
<gene>
    <name evidence="8" type="ORF">VTL71DRAFT_9299</name>
</gene>
<feature type="transmembrane region" description="Helical" evidence="6">
    <location>
        <begin position="125"/>
        <end position="147"/>
    </location>
</feature>
<dbReference type="SUPFAM" id="SSF81321">
    <property type="entry name" value="Family A G protein-coupled receptor-like"/>
    <property type="match status" value="1"/>
</dbReference>
<evidence type="ECO:0000313" key="9">
    <source>
        <dbReference type="Proteomes" id="UP001595075"/>
    </source>
</evidence>
<proteinExistence type="predicted"/>
<feature type="transmembrane region" description="Helical" evidence="6">
    <location>
        <begin position="281"/>
        <end position="300"/>
    </location>
</feature>
<evidence type="ECO:0000256" key="1">
    <source>
        <dbReference type="ARBA" id="ARBA00004141"/>
    </source>
</evidence>
<feature type="transmembrane region" description="Helical" evidence="6">
    <location>
        <begin position="312"/>
        <end position="334"/>
    </location>
</feature>
<keyword evidence="4 6" id="KW-0472">Membrane</keyword>
<comment type="subcellular location">
    <subcellularLocation>
        <location evidence="1">Membrane</location>
        <topology evidence="1">Multi-pass membrane protein</topology>
    </subcellularLocation>
</comment>
<dbReference type="InterPro" id="IPR023041">
    <property type="entry name" value="Glucose_rcpt_Git3-like_N"/>
</dbReference>
<feature type="transmembrane region" description="Helical" evidence="6">
    <location>
        <begin position="174"/>
        <end position="194"/>
    </location>
</feature>
<keyword evidence="2 6" id="KW-0812">Transmembrane</keyword>
<feature type="transmembrane region" description="Helical" evidence="6">
    <location>
        <begin position="50"/>
        <end position="72"/>
    </location>
</feature>
<reference evidence="8 9" key="1">
    <citation type="journal article" date="2024" name="Commun. Biol.">
        <title>Comparative genomic analysis of thermophilic fungi reveals convergent evolutionary adaptations and gene losses.</title>
        <authorList>
            <person name="Steindorff A.S."/>
            <person name="Aguilar-Pontes M.V."/>
            <person name="Robinson A.J."/>
            <person name="Andreopoulos B."/>
            <person name="LaButti K."/>
            <person name="Kuo A."/>
            <person name="Mondo S."/>
            <person name="Riley R."/>
            <person name="Otillar R."/>
            <person name="Haridas S."/>
            <person name="Lipzen A."/>
            <person name="Grimwood J."/>
            <person name="Schmutz J."/>
            <person name="Clum A."/>
            <person name="Reid I.D."/>
            <person name="Moisan M.C."/>
            <person name="Butler G."/>
            <person name="Nguyen T.T.M."/>
            <person name="Dewar K."/>
            <person name="Conant G."/>
            <person name="Drula E."/>
            <person name="Henrissat B."/>
            <person name="Hansel C."/>
            <person name="Singer S."/>
            <person name="Hutchinson M.I."/>
            <person name="de Vries R.P."/>
            <person name="Natvig D.O."/>
            <person name="Powell A.J."/>
            <person name="Tsang A."/>
            <person name="Grigoriev I.V."/>
        </authorList>
    </citation>
    <scope>NUCLEOTIDE SEQUENCE [LARGE SCALE GENOMIC DNA]</scope>
    <source>
        <strain evidence="8 9">CBS 494.80</strain>
    </source>
</reference>
<dbReference type="Proteomes" id="UP001595075">
    <property type="component" value="Unassembled WGS sequence"/>
</dbReference>
<comment type="caution">
    <text evidence="8">The sequence shown here is derived from an EMBL/GenBank/DDBJ whole genome shotgun (WGS) entry which is preliminary data.</text>
</comment>
<dbReference type="Gene3D" id="1.20.1070.10">
    <property type="entry name" value="Rhodopsin 7-helix transmembrane proteins"/>
    <property type="match status" value="1"/>
</dbReference>
<evidence type="ECO:0000313" key="8">
    <source>
        <dbReference type="EMBL" id="KAL2060658.1"/>
    </source>
</evidence>
<feature type="transmembrane region" description="Helical" evidence="6">
    <location>
        <begin position="12"/>
        <end position="38"/>
    </location>
</feature>
<name>A0ABR4BSN3_9HELO</name>
<evidence type="ECO:0000256" key="3">
    <source>
        <dbReference type="ARBA" id="ARBA00022989"/>
    </source>
</evidence>
<protein>
    <recommendedName>
        <fullName evidence="7">Glucose receptor Git3-like N-terminal domain-containing protein</fullName>
    </recommendedName>
</protein>
<feature type="transmembrane region" description="Helical" evidence="6">
    <location>
        <begin position="92"/>
        <end position="113"/>
    </location>
</feature>
<keyword evidence="3 6" id="KW-1133">Transmembrane helix</keyword>
<evidence type="ECO:0000259" key="7">
    <source>
        <dbReference type="Pfam" id="PF11710"/>
    </source>
</evidence>
<dbReference type="PANTHER" id="PTHR23112">
    <property type="entry name" value="G PROTEIN-COUPLED RECEPTOR 157-RELATED"/>
    <property type="match status" value="1"/>
</dbReference>
<accession>A0ABR4BSN3</accession>